<evidence type="ECO:0000256" key="1">
    <source>
        <dbReference type="SAM" id="Phobius"/>
    </source>
</evidence>
<keyword evidence="1" id="KW-1133">Transmembrane helix</keyword>
<accession>A0AAV5ETY9</accession>
<dbReference type="PANTHER" id="PTHR36143:SF8">
    <property type="entry name" value="OS04G0636200 PROTEIN"/>
    <property type="match status" value="1"/>
</dbReference>
<reference evidence="2" key="1">
    <citation type="journal article" date="2018" name="DNA Res.">
        <title>Multiple hybrid de novo genome assembly of finger millet, an orphan allotetraploid crop.</title>
        <authorList>
            <person name="Hatakeyama M."/>
            <person name="Aluri S."/>
            <person name="Balachadran M.T."/>
            <person name="Sivarajan S.R."/>
            <person name="Patrignani A."/>
            <person name="Gruter S."/>
            <person name="Poveda L."/>
            <person name="Shimizu-Inatsugi R."/>
            <person name="Baeten J."/>
            <person name="Francoijs K.J."/>
            <person name="Nataraja K.N."/>
            <person name="Reddy Y.A.N."/>
            <person name="Phadnis S."/>
            <person name="Ravikumar R.L."/>
            <person name="Schlapbach R."/>
            <person name="Sreeman S.M."/>
            <person name="Shimizu K.K."/>
        </authorList>
    </citation>
    <scope>NUCLEOTIDE SEQUENCE</scope>
</reference>
<evidence type="ECO:0000313" key="3">
    <source>
        <dbReference type="Proteomes" id="UP001054889"/>
    </source>
</evidence>
<dbReference type="Proteomes" id="UP001054889">
    <property type="component" value="Unassembled WGS sequence"/>
</dbReference>
<feature type="transmembrane region" description="Helical" evidence="1">
    <location>
        <begin position="21"/>
        <end position="42"/>
    </location>
</feature>
<dbReference type="PANTHER" id="PTHR36143">
    <property type="entry name" value="OS08G0177500 PROTEIN"/>
    <property type="match status" value="1"/>
</dbReference>
<gene>
    <name evidence="2" type="primary">gb14219</name>
    <name evidence="2" type="ORF">PR202_gb14219</name>
</gene>
<keyword evidence="3" id="KW-1185">Reference proteome</keyword>
<dbReference type="AlphaFoldDB" id="A0AAV5ETY9"/>
<organism evidence="2 3">
    <name type="scientific">Eleusine coracana subsp. coracana</name>
    <dbReference type="NCBI Taxonomy" id="191504"/>
    <lineage>
        <taxon>Eukaryota</taxon>
        <taxon>Viridiplantae</taxon>
        <taxon>Streptophyta</taxon>
        <taxon>Embryophyta</taxon>
        <taxon>Tracheophyta</taxon>
        <taxon>Spermatophyta</taxon>
        <taxon>Magnoliopsida</taxon>
        <taxon>Liliopsida</taxon>
        <taxon>Poales</taxon>
        <taxon>Poaceae</taxon>
        <taxon>PACMAD clade</taxon>
        <taxon>Chloridoideae</taxon>
        <taxon>Cynodonteae</taxon>
        <taxon>Eleusininae</taxon>
        <taxon>Eleusine</taxon>
    </lineage>
</organism>
<keyword evidence="1" id="KW-0472">Membrane</keyword>
<proteinExistence type="predicted"/>
<name>A0AAV5ETY9_ELECO</name>
<comment type="caution">
    <text evidence="2">The sequence shown here is derived from an EMBL/GenBank/DDBJ whole genome shotgun (WGS) entry which is preliminary data.</text>
</comment>
<protein>
    <submittedName>
        <fullName evidence="2">Uncharacterized protein</fullName>
    </submittedName>
</protein>
<reference evidence="2" key="2">
    <citation type="submission" date="2021-12" db="EMBL/GenBank/DDBJ databases">
        <title>Resequencing data analysis of finger millet.</title>
        <authorList>
            <person name="Hatakeyama M."/>
            <person name="Aluri S."/>
            <person name="Balachadran M.T."/>
            <person name="Sivarajan S.R."/>
            <person name="Poveda L."/>
            <person name="Shimizu-Inatsugi R."/>
            <person name="Schlapbach R."/>
            <person name="Sreeman S.M."/>
            <person name="Shimizu K.K."/>
        </authorList>
    </citation>
    <scope>NUCLEOTIDE SEQUENCE</scope>
</reference>
<keyword evidence="1" id="KW-0812">Transmembrane</keyword>
<sequence length="107" mass="12206">MDSRKYNRSRGHNMGSSNKRVPPYLVLVLLAIGAAALSVGILHKMRERRVLTVLLQERDQQLLSLQMLLEENLYPDYLIDDFNMRNGDWQDTWELDGPCTASIGGLC</sequence>
<dbReference type="EMBL" id="BQKI01000079">
    <property type="protein sequence ID" value="GJN26297.1"/>
    <property type="molecule type" value="Genomic_DNA"/>
</dbReference>
<evidence type="ECO:0000313" key="2">
    <source>
        <dbReference type="EMBL" id="GJN26297.1"/>
    </source>
</evidence>